<keyword evidence="6" id="KW-0808">Transferase</keyword>
<keyword evidence="8" id="KW-0418">Kinase</keyword>
<feature type="domain" description="Response regulatory" evidence="15">
    <location>
        <begin position="448"/>
        <end position="565"/>
    </location>
</feature>
<evidence type="ECO:0000256" key="11">
    <source>
        <dbReference type="ARBA" id="ARBA00023136"/>
    </source>
</evidence>
<proteinExistence type="predicted"/>
<dbReference type="SMART" id="SM00388">
    <property type="entry name" value="HisKA"/>
    <property type="match status" value="1"/>
</dbReference>
<dbReference type="Gene3D" id="3.40.50.2300">
    <property type="match status" value="1"/>
</dbReference>
<dbReference type="CDD" id="cd16922">
    <property type="entry name" value="HATPase_EvgS-ArcB-TorS-like"/>
    <property type="match status" value="1"/>
</dbReference>
<dbReference type="Gene3D" id="3.30.565.10">
    <property type="entry name" value="Histidine kinase-like ATPase, C-terminal domain"/>
    <property type="match status" value="1"/>
</dbReference>
<keyword evidence="4" id="KW-1003">Cell membrane</keyword>
<dbReference type="EC" id="2.7.13.3" evidence="3"/>
<evidence type="ECO:0000256" key="2">
    <source>
        <dbReference type="ARBA" id="ARBA00004236"/>
    </source>
</evidence>
<dbReference type="FunFam" id="3.30.565.10:FF:000023">
    <property type="entry name" value="PAS domain-containing sensor histidine kinase"/>
    <property type="match status" value="1"/>
</dbReference>
<organism evidence="16 17">
    <name type="scientific">Methylogaea oryzae</name>
    <dbReference type="NCBI Taxonomy" id="1295382"/>
    <lineage>
        <taxon>Bacteria</taxon>
        <taxon>Pseudomonadati</taxon>
        <taxon>Pseudomonadota</taxon>
        <taxon>Gammaproteobacteria</taxon>
        <taxon>Methylococcales</taxon>
        <taxon>Methylococcaceae</taxon>
        <taxon>Methylogaea</taxon>
    </lineage>
</organism>
<dbReference type="GO" id="GO:0005524">
    <property type="term" value="F:ATP binding"/>
    <property type="evidence" value="ECO:0007669"/>
    <property type="project" value="UniProtKB-KW"/>
</dbReference>
<feature type="transmembrane region" description="Helical" evidence="13">
    <location>
        <begin position="102"/>
        <end position="120"/>
    </location>
</feature>
<dbReference type="InterPro" id="IPR036890">
    <property type="entry name" value="HATPase_C_sf"/>
</dbReference>
<dbReference type="SUPFAM" id="SSF55874">
    <property type="entry name" value="ATPase domain of HSP90 chaperone/DNA topoisomerase II/histidine kinase"/>
    <property type="match status" value="1"/>
</dbReference>
<evidence type="ECO:0000256" key="13">
    <source>
        <dbReference type="SAM" id="Phobius"/>
    </source>
</evidence>
<reference evidence="16" key="1">
    <citation type="submission" date="2019-06" db="EMBL/GenBank/DDBJ databases">
        <title>Complete genome sequence of Methylogaea oryzae strain JCM16910.</title>
        <authorList>
            <person name="Asakawa S."/>
        </authorList>
    </citation>
    <scope>NUCLEOTIDE SEQUENCE</scope>
    <source>
        <strain evidence="16">E10</strain>
    </source>
</reference>
<evidence type="ECO:0000313" key="16">
    <source>
        <dbReference type="EMBL" id="BBL72787.1"/>
    </source>
</evidence>
<dbReference type="AlphaFoldDB" id="A0A8D4VS79"/>
<dbReference type="PRINTS" id="PR00344">
    <property type="entry name" value="BCTRLSENSOR"/>
</dbReference>
<keyword evidence="5 12" id="KW-0597">Phosphoprotein</keyword>
<protein>
    <recommendedName>
        <fullName evidence="3">histidine kinase</fullName>
        <ecNumber evidence="3">2.7.13.3</ecNumber>
    </recommendedName>
</protein>
<gene>
    <name evidence="16" type="ORF">MoryE10_33930</name>
</gene>
<keyword evidence="9" id="KW-0067">ATP-binding</keyword>
<dbReference type="SUPFAM" id="SSF52172">
    <property type="entry name" value="CheY-like"/>
    <property type="match status" value="1"/>
</dbReference>
<dbReference type="SUPFAM" id="SSF47384">
    <property type="entry name" value="Homodimeric domain of signal transducing histidine kinase"/>
    <property type="match status" value="1"/>
</dbReference>
<dbReference type="InterPro" id="IPR001789">
    <property type="entry name" value="Sig_transdc_resp-reg_receiver"/>
</dbReference>
<evidence type="ECO:0000259" key="15">
    <source>
        <dbReference type="PROSITE" id="PS50110"/>
    </source>
</evidence>
<feature type="transmembrane region" description="Helical" evidence="13">
    <location>
        <begin position="132"/>
        <end position="152"/>
    </location>
</feature>
<dbReference type="InterPro" id="IPR004358">
    <property type="entry name" value="Sig_transdc_His_kin-like_C"/>
</dbReference>
<feature type="modified residue" description="4-aspartylphosphate" evidence="12">
    <location>
        <position position="498"/>
    </location>
</feature>
<dbReference type="InterPro" id="IPR005467">
    <property type="entry name" value="His_kinase_dom"/>
</dbReference>
<comment type="catalytic activity">
    <reaction evidence="1">
        <text>ATP + protein L-histidine = ADP + protein N-phospho-L-histidine.</text>
        <dbReference type="EC" id="2.7.13.3"/>
    </reaction>
</comment>
<evidence type="ECO:0000256" key="1">
    <source>
        <dbReference type="ARBA" id="ARBA00000085"/>
    </source>
</evidence>
<evidence type="ECO:0000259" key="14">
    <source>
        <dbReference type="PROSITE" id="PS50109"/>
    </source>
</evidence>
<dbReference type="GO" id="GO:0000155">
    <property type="term" value="F:phosphorelay sensor kinase activity"/>
    <property type="evidence" value="ECO:0007669"/>
    <property type="project" value="InterPro"/>
</dbReference>
<dbReference type="InterPro" id="IPR003661">
    <property type="entry name" value="HisK_dim/P_dom"/>
</dbReference>
<keyword evidence="13" id="KW-1133">Transmembrane helix</keyword>
<dbReference type="SMART" id="SM00387">
    <property type="entry name" value="HATPase_c"/>
    <property type="match status" value="1"/>
</dbReference>
<dbReference type="PROSITE" id="PS50110">
    <property type="entry name" value="RESPONSE_REGULATORY"/>
    <property type="match status" value="1"/>
</dbReference>
<keyword evidence="11 13" id="KW-0472">Membrane</keyword>
<evidence type="ECO:0000256" key="10">
    <source>
        <dbReference type="ARBA" id="ARBA00023012"/>
    </source>
</evidence>
<keyword evidence="13" id="KW-0812">Transmembrane</keyword>
<dbReference type="PANTHER" id="PTHR43047">
    <property type="entry name" value="TWO-COMPONENT HISTIDINE PROTEIN KINASE"/>
    <property type="match status" value="1"/>
</dbReference>
<comment type="subcellular location">
    <subcellularLocation>
        <location evidence="2">Cell membrane</location>
    </subcellularLocation>
</comment>
<dbReference type="KEGG" id="moz:MoryE10_33930"/>
<dbReference type="CDD" id="cd00082">
    <property type="entry name" value="HisKA"/>
    <property type="match status" value="1"/>
</dbReference>
<evidence type="ECO:0000256" key="4">
    <source>
        <dbReference type="ARBA" id="ARBA00022475"/>
    </source>
</evidence>
<sequence>MYLLGILLAGAGVAIFIANYLFSGGAVRPGSILALLTGATTLLLVRAGRVRLASLILGVGLVVAAWAGAYATMGLYSVSFVAVPLATMSSGWLLGRKQAFGVAALGIAAIVSIYAIHQMGYSFAGVHPLETILVVLVAATLLSLLIGSETAVTFQHQLREIQDAHAELGRHRDQLEALVLARTQELSTAKVQAEKANLYKSEFLTSMSHELRTPLNAIIGFTELLELEDGMTESQRQDLREVSKAGYHLLRLVNDILDLSKIETGRIDLSIEPVELEPLVAECRSLVQPLADARRIQLHMQVDDPLAVLADSTRLRQVLINLLSNAVKYNNESGFVSLRARRLDADGAVRIAVRDNGMGIPAAVQPQIFEPFQRGAAEGTKIEGTGIGLAITRRLIQQMHGDIGFESSEGSGSEFWITLPWAESACAEPMEDGAEVPERPASSETERVVLCVDDNPTNLKLITQILRKRERLKVFMADTAEAGITLAKAHRPDLILLDINMPRMDGYQMLEQLRREPALSSTPVAAVTASAMRADIERGKAAGFADYITKPLDMDDFLGKVDALLQER</sequence>
<dbReference type="PANTHER" id="PTHR43047:SF72">
    <property type="entry name" value="OSMOSENSING HISTIDINE PROTEIN KINASE SLN1"/>
    <property type="match status" value="1"/>
</dbReference>
<evidence type="ECO:0000256" key="6">
    <source>
        <dbReference type="ARBA" id="ARBA00022679"/>
    </source>
</evidence>
<keyword evidence="7" id="KW-0547">Nucleotide-binding</keyword>
<dbReference type="EMBL" id="AP019782">
    <property type="protein sequence ID" value="BBL72787.1"/>
    <property type="molecule type" value="Genomic_DNA"/>
</dbReference>
<dbReference type="Pfam" id="PF00512">
    <property type="entry name" value="HisKA"/>
    <property type="match status" value="1"/>
</dbReference>
<evidence type="ECO:0000256" key="9">
    <source>
        <dbReference type="ARBA" id="ARBA00022840"/>
    </source>
</evidence>
<keyword evidence="17" id="KW-1185">Reference proteome</keyword>
<evidence type="ECO:0000256" key="8">
    <source>
        <dbReference type="ARBA" id="ARBA00022777"/>
    </source>
</evidence>
<feature type="transmembrane region" description="Helical" evidence="13">
    <location>
        <begin position="26"/>
        <end position="45"/>
    </location>
</feature>
<keyword evidence="10" id="KW-0902">Two-component regulatory system</keyword>
<evidence type="ECO:0000313" key="17">
    <source>
        <dbReference type="Proteomes" id="UP000824988"/>
    </source>
</evidence>
<dbReference type="InterPro" id="IPR003594">
    <property type="entry name" value="HATPase_dom"/>
</dbReference>
<dbReference type="Pfam" id="PF00072">
    <property type="entry name" value="Response_reg"/>
    <property type="match status" value="1"/>
</dbReference>
<dbReference type="GO" id="GO:0009927">
    <property type="term" value="F:histidine phosphotransfer kinase activity"/>
    <property type="evidence" value="ECO:0007669"/>
    <property type="project" value="TreeGrafter"/>
</dbReference>
<accession>A0A8D4VS79</accession>
<dbReference type="GO" id="GO:0005886">
    <property type="term" value="C:plasma membrane"/>
    <property type="evidence" value="ECO:0007669"/>
    <property type="project" value="UniProtKB-SubCell"/>
</dbReference>
<evidence type="ECO:0000256" key="7">
    <source>
        <dbReference type="ARBA" id="ARBA00022741"/>
    </source>
</evidence>
<dbReference type="PROSITE" id="PS50109">
    <property type="entry name" value="HIS_KIN"/>
    <property type="match status" value="1"/>
</dbReference>
<dbReference type="Proteomes" id="UP000824988">
    <property type="component" value="Chromosome"/>
</dbReference>
<dbReference type="Pfam" id="PF02518">
    <property type="entry name" value="HATPase_c"/>
    <property type="match status" value="1"/>
</dbReference>
<dbReference type="InterPro" id="IPR036097">
    <property type="entry name" value="HisK_dim/P_sf"/>
</dbReference>
<dbReference type="InterPro" id="IPR011006">
    <property type="entry name" value="CheY-like_superfamily"/>
</dbReference>
<evidence type="ECO:0000256" key="12">
    <source>
        <dbReference type="PROSITE-ProRule" id="PRU00169"/>
    </source>
</evidence>
<evidence type="ECO:0000256" key="5">
    <source>
        <dbReference type="ARBA" id="ARBA00022553"/>
    </source>
</evidence>
<name>A0A8D4VS79_9GAMM</name>
<dbReference type="RefSeq" id="WP_054772533.1">
    <property type="nucleotide sequence ID" value="NZ_AP019782.1"/>
</dbReference>
<feature type="transmembrane region" description="Helical" evidence="13">
    <location>
        <begin position="52"/>
        <end position="69"/>
    </location>
</feature>
<evidence type="ECO:0000256" key="3">
    <source>
        <dbReference type="ARBA" id="ARBA00012438"/>
    </source>
</evidence>
<dbReference type="SMART" id="SM00448">
    <property type="entry name" value="REC"/>
    <property type="match status" value="1"/>
</dbReference>
<feature type="domain" description="Histidine kinase" evidence="14">
    <location>
        <begin position="206"/>
        <end position="423"/>
    </location>
</feature>
<dbReference type="Gene3D" id="1.10.287.130">
    <property type="match status" value="1"/>
</dbReference>